<dbReference type="OrthoDB" id="9781639at2"/>
<organism evidence="4 5">
    <name type="scientific">Martelella mediterranea</name>
    <dbReference type="NCBI Taxonomy" id="293089"/>
    <lineage>
        <taxon>Bacteria</taxon>
        <taxon>Pseudomonadati</taxon>
        <taxon>Pseudomonadota</taxon>
        <taxon>Alphaproteobacteria</taxon>
        <taxon>Hyphomicrobiales</taxon>
        <taxon>Aurantimonadaceae</taxon>
        <taxon>Martelella</taxon>
    </lineage>
</organism>
<evidence type="ECO:0000259" key="3">
    <source>
        <dbReference type="Pfam" id="PF02608"/>
    </source>
</evidence>
<dbReference type="EMBL" id="SMAR01000013">
    <property type="protein sequence ID" value="TCT39336.1"/>
    <property type="molecule type" value="Genomic_DNA"/>
</dbReference>
<proteinExistence type="predicted"/>
<feature type="domain" description="ABC transporter substrate-binding protein PnrA-like" evidence="3">
    <location>
        <begin position="31"/>
        <end position="310"/>
    </location>
</feature>
<dbReference type="AlphaFoldDB" id="A0A4R3NTR9"/>
<protein>
    <submittedName>
        <fullName evidence="4">Nucleoside-binding protein</fullName>
    </submittedName>
</protein>
<feature type="signal peptide" evidence="2">
    <location>
        <begin position="1"/>
        <end position="25"/>
    </location>
</feature>
<dbReference type="InterPro" id="IPR003760">
    <property type="entry name" value="PnrA-like"/>
</dbReference>
<evidence type="ECO:0000256" key="1">
    <source>
        <dbReference type="ARBA" id="ARBA00022729"/>
    </source>
</evidence>
<name>A0A4R3NTR9_9HYPH</name>
<sequence length="359" mass="38656">MKSIKFALAASAAMIAGFSAQTASAQVDDVKACFVYIGSATDGGWTQAHDLSRQELEKTLDVETAYIENVPEGPDAERAIERMARSGCDIVFTTSFGYMEPTLKVAAKYPDVKFEHATGYKTAPNVATYNSRFYEGRYISGVIAASISETGVGGYIGSFPIPEVVMGVDAFQLGAQSVNPDFKTKLVWANTWFDPGREADAAKALIDQGVDVLAQHTDTTAPMQIAAERGIKAFGQASDMIEAGPETQLTSIIDTWGAYYIKRVKALQDGTWESEQSWDGLKDGILTMAPYTNMPDDVKKLAEETEAKIKSGELKPFTGPVKLQDGTVWLAEGETADDGTLLGLDVLVEGIEGTLPQSE</sequence>
<dbReference type="CDD" id="cd19963">
    <property type="entry name" value="PBP1_BMP-like"/>
    <property type="match status" value="1"/>
</dbReference>
<keyword evidence="1 2" id="KW-0732">Signal</keyword>
<feature type="chain" id="PRO_5020188821" evidence="2">
    <location>
        <begin position="26"/>
        <end position="359"/>
    </location>
</feature>
<comment type="caution">
    <text evidence="4">The sequence shown here is derived from an EMBL/GenBank/DDBJ whole genome shotgun (WGS) entry which is preliminary data.</text>
</comment>
<gene>
    <name evidence="4" type="ORF">EDC90_101377</name>
</gene>
<accession>A0A4R3NTR9</accession>
<dbReference type="Proteomes" id="UP000295097">
    <property type="component" value="Unassembled WGS sequence"/>
</dbReference>
<dbReference type="InterPro" id="IPR052910">
    <property type="entry name" value="ABC-Purine-Binding"/>
</dbReference>
<evidence type="ECO:0000256" key="2">
    <source>
        <dbReference type="SAM" id="SignalP"/>
    </source>
</evidence>
<evidence type="ECO:0000313" key="4">
    <source>
        <dbReference type="EMBL" id="TCT39336.1"/>
    </source>
</evidence>
<dbReference type="PANTHER" id="PTHR43208">
    <property type="entry name" value="ABC TRANSPORTER SUBSTRATE-BINDING PROTEIN"/>
    <property type="match status" value="1"/>
</dbReference>
<dbReference type="GO" id="GO:0005886">
    <property type="term" value="C:plasma membrane"/>
    <property type="evidence" value="ECO:0007669"/>
    <property type="project" value="InterPro"/>
</dbReference>
<keyword evidence="5" id="KW-1185">Reference proteome</keyword>
<dbReference type="Pfam" id="PF02608">
    <property type="entry name" value="Bmp"/>
    <property type="match status" value="1"/>
</dbReference>
<evidence type="ECO:0000313" key="5">
    <source>
        <dbReference type="Proteomes" id="UP000295097"/>
    </source>
</evidence>
<dbReference type="Gene3D" id="3.40.50.2300">
    <property type="match status" value="2"/>
</dbReference>
<dbReference type="PANTHER" id="PTHR43208:SF1">
    <property type="entry name" value="ABC TRANSPORTER SUBSTRATE-BINDING PROTEIN"/>
    <property type="match status" value="1"/>
</dbReference>
<reference evidence="4 5" key="1">
    <citation type="submission" date="2019-03" db="EMBL/GenBank/DDBJ databases">
        <title>Freshwater and sediment microbial communities from various areas in North America, analyzing microbe dynamics in response to fracking.</title>
        <authorList>
            <person name="Lamendella R."/>
        </authorList>
    </citation>
    <scope>NUCLEOTIDE SEQUENCE [LARGE SCALE GENOMIC DNA]</scope>
    <source>
        <strain evidence="4 5">175.2</strain>
    </source>
</reference>
<dbReference type="RefSeq" id="WP_132311274.1">
    <property type="nucleotide sequence ID" value="NZ_SMAR01000013.1"/>
</dbReference>